<dbReference type="InterPro" id="IPR011527">
    <property type="entry name" value="ABC1_TM_dom"/>
</dbReference>
<dbReference type="GO" id="GO:0006508">
    <property type="term" value="P:proteolysis"/>
    <property type="evidence" value="ECO:0007669"/>
    <property type="project" value="InterPro"/>
</dbReference>
<dbReference type="GO" id="GO:0008234">
    <property type="term" value="F:cysteine-type peptidase activity"/>
    <property type="evidence" value="ECO:0007669"/>
    <property type="project" value="UniProtKB-KW"/>
</dbReference>
<organism evidence="11 12">
    <name type="scientific">Metamycoplasma cloacale</name>
    <dbReference type="NCBI Taxonomy" id="92401"/>
    <lineage>
        <taxon>Bacteria</taxon>
        <taxon>Bacillati</taxon>
        <taxon>Mycoplasmatota</taxon>
        <taxon>Mycoplasmoidales</taxon>
        <taxon>Metamycoplasmataceae</taxon>
        <taxon>Metamycoplasma</taxon>
    </lineage>
</organism>
<evidence type="ECO:0000256" key="6">
    <source>
        <dbReference type="ARBA" id="ARBA00022989"/>
    </source>
</evidence>
<dbReference type="InterPro" id="IPR039421">
    <property type="entry name" value="Type_1_exporter"/>
</dbReference>
<evidence type="ECO:0000256" key="8">
    <source>
        <dbReference type="SAM" id="Phobius"/>
    </source>
</evidence>
<dbReference type="GO" id="GO:0005524">
    <property type="term" value="F:ATP binding"/>
    <property type="evidence" value="ECO:0007669"/>
    <property type="project" value="UniProtKB-KW"/>
</dbReference>
<name>A0A2Z4LLB8_9BACT</name>
<dbReference type="InterPro" id="IPR003439">
    <property type="entry name" value="ABC_transporter-like_ATP-bd"/>
</dbReference>
<dbReference type="EMBL" id="CP030103">
    <property type="protein sequence ID" value="AWX42493.1"/>
    <property type="molecule type" value="Genomic_DNA"/>
</dbReference>
<keyword evidence="5" id="KW-0645">Protease</keyword>
<proteinExistence type="inferred from homology"/>
<evidence type="ECO:0000256" key="3">
    <source>
        <dbReference type="ARBA" id="ARBA00022692"/>
    </source>
</evidence>
<dbReference type="PROSITE" id="PS50929">
    <property type="entry name" value="ABC_TM1F"/>
    <property type="match status" value="1"/>
</dbReference>
<dbReference type="NCBIfam" id="NF045998">
    <property type="entry name" value="cleave_ABC_plasm"/>
    <property type="match status" value="1"/>
</dbReference>
<dbReference type="Gene3D" id="3.90.70.10">
    <property type="entry name" value="Cysteine proteinases"/>
    <property type="match status" value="1"/>
</dbReference>
<dbReference type="RefSeq" id="WP_084271876.1">
    <property type="nucleotide sequence ID" value="NZ_CP030103.1"/>
</dbReference>
<accession>A0A2Z4LLB8</accession>
<evidence type="ECO:0000256" key="1">
    <source>
        <dbReference type="ARBA" id="ARBA00004651"/>
    </source>
</evidence>
<dbReference type="AlphaFoldDB" id="A0A2Z4LLB8"/>
<reference evidence="12" key="1">
    <citation type="submission" date="2018-06" db="EMBL/GenBank/DDBJ databases">
        <title>Complete genome sequences of Mycoplasma anatis, M. anseris and M. cloacale type strains.</title>
        <authorList>
            <person name="Grozner D."/>
            <person name="Forro B."/>
            <person name="Sulyok K.M."/>
            <person name="Marton S."/>
            <person name="Kreizinger Z."/>
            <person name="Banyai K."/>
            <person name="Gyuranecz M."/>
        </authorList>
    </citation>
    <scope>NUCLEOTIDE SEQUENCE [LARGE SCALE GENOMIC DNA]</scope>
    <source>
        <strain evidence="12">NCTC 10199</strain>
    </source>
</reference>
<evidence type="ECO:0000256" key="2">
    <source>
        <dbReference type="ARBA" id="ARBA00005417"/>
    </source>
</evidence>
<dbReference type="InterPro" id="IPR036640">
    <property type="entry name" value="ABC1_TM_sf"/>
</dbReference>
<dbReference type="PROSITE" id="PS50990">
    <property type="entry name" value="PEPTIDASE_C39"/>
    <property type="match status" value="1"/>
</dbReference>
<feature type="transmembrane region" description="Helical" evidence="8">
    <location>
        <begin position="193"/>
        <end position="214"/>
    </location>
</feature>
<evidence type="ECO:0000256" key="4">
    <source>
        <dbReference type="ARBA" id="ARBA00022801"/>
    </source>
</evidence>
<dbReference type="Gene3D" id="3.40.50.300">
    <property type="entry name" value="P-loop containing nucleotide triphosphate hydrolases"/>
    <property type="match status" value="1"/>
</dbReference>
<comment type="similarity">
    <text evidence="2">Belongs to the ABC transporter superfamily.</text>
</comment>
<feature type="transmembrane region" description="Helical" evidence="8">
    <location>
        <begin position="259"/>
        <end position="287"/>
    </location>
</feature>
<dbReference type="Pfam" id="PF00005">
    <property type="entry name" value="ABC_tran"/>
    <property type="match status" value="1"/>
</dbReference>
<evidence type="ECO:0000256" key="5">
    <source>
        <dbReference type="ARBA" id="ARBA00022807"/>
    </source>
</evidence>
<keyword evidence="12" id="KW-1185">Reference proteome</keyword>
<evidence type="ECO:0000256" key="7">
    <source>
        <dbReference type="ARBA" id="ARBA00023136"/>
    </source>
</evidence>
<evidence type="ECO:0000259" key="10">
    <source>
        <dbReference type="PROSITE" id="PS50990"/>
    </source>
</evidence>
<feature type="domain" description="Peptidase C39" evidence="10">
    <location>
        <begin position="6"/>
        <end position="131"/>
    </location>
</feature>
<dbReference type="Pfam" id="PF00664">
    <property type="entry name" value="ABC_membrane"/>
    <property type="match status" value="1"/>
</dbReference>
<dbReference type="GO" id="GO:0016887">
    <property type="term" value="F:ATP hydrolysis activity"/>
    <property type="evidence" value="ECO:0007669"/>
    <property type="project" value="InterPro"/>
</dbReference>
<keyword evidence="11" id="KW-0547">Nucleotide-binding</keyword>
<dbReference type="InterPro" id="IPR017871">
    <property type="entry name" value="ABC_transporter-like_CS"/>
</dbReference>
<dbReference type="InterPro" id="IPR027417">
    <property type="entry name" value="P-loop_NTPase"/>
</dbReference>
<dbReference type="InterPro" id="IPR005074">
    <property type="entry name" value="Peptidase_C39"/>
</dbReference>
<evidence type="ECO:0000313" key="12">
    <source>
        <dbReference type="Proteomes" id="UP000249865"/>
    </source>
</evidence>
<dbReference type="PANTHER" id="PTHR43394">
    <property type="entry name" value="ATP-DEPENDENT PERMEASE MDL1, MITOCHONDRIAL"/>
    <property type="match status" value="1"/>
</dbReference>
<dbReference type="SUPFAM" id="SSF52540">
    <property type="entry name" value="P-loop containing nucleoside triphosphate hydrolases"/>
    <property type="match status" value="1"/>
</dbReference>
<feature type="domain" description="ABC transmembrane type-1" evidence="9">
    <location>
        <begin position="157"/>
        <end position="438"/>
    </location>
</feature>
<keyword evidence="4" id="KW-0378">Hydrolase</keyword>
<dbReference type="Pfam" id="PF03412">
    <property type="entry name" value="Peptidase_C39"/>
    <property type="match status" value="1"/>
</dbReference>
<dbReference type="Proteomes" id="UP000249865">
    <property type="component" value="Chromosome"/>
</dbReference>
<keyword evidence="3 8" id="KW-0812">Transmembrane</keyword>
<keyword evidence="11" id="KW-0067">ATP-binding</keyword>
<feature type="transmembrane region" description="Helical" evidence="8">
    <location>
        <begin position="156"/>
        <end position="173"/>
    </location>
</feature>
<dbReference type="SUPFAM" id="SSF90123">
    <property type="entry name" value="ABC transporter transmembrane region"/>
    <property type="match status" value="1"/>
</dbReference>
<keyword evidence="5" id="KW-0788">Thiol protease</keyword>
<protein>
    <submittedName>
        <fullName evidence="11">ATP-binding cassette domain-containing protein</fullName>
    </submittedName>
</protein>
<comment type="subcellular location">
    <subcellularLocation>
        <location evidence="1">Cell membrane</location>
        <topology evidence="1">Multi-pass membrane protein</topology>
    </subcellularLocation>
</comment>
<dbReference type="GO" id="GO:0005886">
    <property type="term" value="C:plasma membrane"/>
    <property type="evidence" value="ECO:0007669"/>
    <property type="project" value="UniProtKB-SubCell"/>
</dbReference>
<dbReference type="PROSITE" id="PS00211">
    <property type="entry name" value="ABC_TRANSPORTER_1"/>
    <property type="match status" value="1"/>
</dbReference>
<keyword evidence="7 8" id="KW-0472">Membrane</keyword>
<dbReference type="OrthoDB" id="403954at2"/>
<feature type="transmembrane region" description="Helical" evidence="8">
    <location>
        <begin position="381"/>
        <end position="404"/>
    </location>
</feature>
<gene>
    <name evidence="11" type="ORF">DK849_00115</name>
</gene>
<dbReference type="PANTHER" id="PTHR43394:SF1">
    <property type="entry name" value="ATP-BINDING CASSETTE SUB-FAMILY B MEMBER 10, MITOCHONDRIAL"/>
    <property type="match status" value="1"/>
</dbReference>
<evidence type="ECO:0000259" key="9">
    <source>
        <dbReference type="PROSITE" id="PS50929"/>
    </source>
</evidence>
<evidence type="ECO:0000313" key="11">
    <source>
        <dbReference type="EMBL" id="AWX42493.1"/>
    </source>
</evidence>
<feature type="transmembrane region" description="Helical" evidence="8">
    <location>
        <begin position="293"/>
        <end position="314"/>
    </location>
</feature>
<keyword evidence="6 8" id="KW-1133">Transmembrane helix</keyword>
<dbReference type="GO" id="GO:0015421">
    <property type="term" value="F:ABC-type oligopeptide transporter activity"/>
    <property type="evidence" value="ECO:0007669"/>
    <property type="project" value="TreeGrafter"/>
</dbReference>
<dbReference type="KEGG" id="mclo:DK849_00115"/>
<dbReference type="Gene3D" id="1.20.1560.10">
    <property type="entry name" value="ABC transporter type 1, transmembrane domain"/>
    <property type="match status" value="1"/>
</dbReference>
<sequence length="672" mass="79491">MKINIQNNYNECSLYCLQSMIKYHFHKWIDIDILKSQTNLSENGLSVEKLLNLSYKNGFHSEAYEVSLSEFLELKINKPIITILQRNNYFHYVIVISKTKQCIKILDSSIGLIKMTIEDFEKEFQGIIIDLIKIKDFSHTRQSIFDYFQNVKISKFLLILLFNLISQCCIILATKFMTEVIDSVWIPKKLSPLLQISIVFMWVYFVKLLSYFLSNFIKQRLINRLICESYNRFFHILLNIKLREFQKLHKSDYLQRMSFIPMVVTFQITFLITIFNSSFFILLSIIWMNIISWELFLIALCFVFWNVIITLAFYKRNSKLFPKMLHLNQNLLSHTNSLIFNVISNKNPNTKAYNKNEINTLVSNLFNFNKTFYKTEISKNVLFILNDNIFNVLLIVLGSILGYYNNLALGNMILFHSFHIYLINPIDNLLNLITNWKQNIEMINKLNFFYKLDLESNNEILLDQKISNIDFRNIHFNFGDKNLFKNFNLSINTNTFLKGSNGSGKSSLMHLIYGLYDDYQGEMKVNNLSLKTLNLNNYRDKIYFNINNEIFSRNSVLIHITQNNENLLQTFILNIQKYNLFRVFERYKLNLDSMIEFGGINLSSGQKQLIKICLLFTKKFELIMLDEAFENIDQDTFNLLKSAINDFQNESIFIEISHNEKYIKDSSTIKYL</sequence>